<dbReference type="CDD" id="cd03062">
    <property type="entry name" value="TRX_Fd_Sucrase"/>
    <property type="match status" value="1"/>
</dbReference>
<keyword evidence="2" id="KW-1185">Reference proteome</keyword>
<dbReference type="InterPro" id="IPR009737">
    <property type="entry name" value="Aim32/Apd1-like"/>
</dbReference>
<organism evidence="1 2">
    <name type="scientific">Aeromicrobium halocynthiae</name>
    <dbReference type="NCBI Taxonomy" id="560557"/>
    <lineage>
        <taxon>Bacteria</taxon>
        <taxon>Bacillati</taxon>
        <taxon>Actinomycetota</taxon>
        <taxon>Actinomycetes</taxon>
        <taxon>Propionibacteriales</taxon>
        <taxon>Nocardioidaceae</taxon>
        <taxon>Aeromicrobium</taxon>
    </lineage>
</organism>
<gene>
    <name evidence="1" type="ORF">GCM10009821_10450</name>
</gene>
<evidence type="ECO:0000313" key="1">
    <source>
        <dbReference type="EMBL" id="GAA2073917.1"/>
    </source>
</evidence>
<dbReference type="Proteomes" id="UP001501480">
    <property type="component" value="Unassembled WGS sequence"/>
</dbReference>
<dbReference type="EMBL" id="BAAAPY010000002">
    <property type="protein sequence ID" value="GAA2073917.1"/>
    <property type="molecule type" value="Genomic_DNA"/>
</dbReference>
<dbReference type="SUPFAM" id="SSF52833">
    <property type="entry name" value="Thioredoxin-like"/>
    <property type="match status" value="1"/>
</dbReference>
<reference evidence="1 2" key="1">
    <citation type="journal article" date="2019" name="Int. J. Syst. Evol. Microbiol.">
        <title>The Global Catalogue of Microorganisms (GCM) 10K type strain sequencing project: providing services to taxonomists for standard genome sequencing and annotation.</title>
        <authorList>
            <consortium name="The Broad Institute Genomics Platform"/>
            <consortium name="The Broad Institute Genome Sequencing Center for Infectious Disease"/>
            <person name="Wu L."/>
            <person name="Ma J."/>
        </authorList>
    </citation>
    <scope>NUCLEOTIDE SEQUENCE [LARGE SCALE GENOMIC DNA]</scope>
    <source>
        <strain evidence="1 2">JCM 15749</strain>
    </source>
</reference>
<comment type="caution">
    <text evidence="1">The sequence shown here is derived from an EMBL/GenBank/DDBJ whole genome shotgun (WGS) entry which is preliminary data.</text>
</comment>
<dbReference type="Gene3D" id="3.40.30.10">
    <property type="entry name" value="Glutaredoxin"/>
    <property type="match status" value="1"/>
</dbReference>
<sequence>MGDASAPLCAESARDRGDPIVGTALHLSRLLLIEHPGPWPFHALESEGVVDVVPALVEATRAAEGRTFLIRRTGRREPTERRAWAVVDVDAGRIRWGTWTEPSDLVATAVPTLAASSEDWTSEPAFLVCAHGRHDTCCAVRGRPVAAALAERWPDATWESSHVGGDRFAPNVVIVPDGTYYGALEEESVVDVIGDHLAGRVRAEYVRGSSALPPVAQAVAVAGLRRWGPAAPRSVIGHDCRQLDDRTWQVRLTATVPLPAVFEATVSAVAAPAAVLTCRAPRATSARRFEVSALRAVEAPSAPVG</sequence>
<dbReference type="Pfam" id="PF06999">
    <property type="entry name" value="Suc_Fer-like"/>
    <property type="match status" value="1"/>
</dbReference>
<dbReference type="InterPro" id="IPR036249">
    <property type="entry name" value="Thioredoxin-like_sf"/>
</dbReference>
<dbReference type="RefSeq" id="WP_344325397.1">
    <property type="nucleotide sequence ID" value="NZ_BAAAPY010000002.1"/>
</dbReference>
<evidence type="ECO:0000313" key="2">
    <source>
        <dbReference type="Proteomes" id="UP001501480"/>
    </source>
</evidence>
<protein>
    <submittedName>
        <fullName evidence="1">Sucrase ferredoxin</fullName>
    </submittedName>
</protein>
<accession>A0ABN2VVR1</accession>
<proteinExistence type="predicted"/>
<name>A0ABN2VVR1_9ACTN</name>